<dbReference type="InterPro" id="IPR001789">
    <property type="entry name" value="Sig_transdc_resp-reg_receiver"/>
</dbReference>
<keyword evidence="4" id="KW-0804">Transcription</keyword>
<dbReference type="CDD" id="cd17535">
    <property type="entry name" value="REC_NarL-like"/>
    <property type="match status" value="1"/>
</dbReference>
<dbReference type="OrthoDB" id="9808843at2"/>
<dbReference type="SMART" id="SM00448">
    <property type="entry name" value="REC"/>
    <property type="match status" value="1"/>
</dbReference>
<reference evidence="8 9" key="1">
    <citation type="submission" date="2016-01" db="EMBL/GenBank/DDBJ databases">
        <title>Whole genome sequence and analysis of Micromonospora rosaria DSM 803, which can produce antibacterial substance rosamicin.</title>
        <authorList>
            <person name="Yang H."/>
            <person name="He X."/>
            <person name="Zhu D."/>
        </authorList>
    </citation>
    <scope>NUCLEOTIDE SEQUENCE [LARGE SCALE GENOMIC DNA]</scope>
    <source>
        <strain evidence="8 9">DSM 803</strain>
    </source>
</reference>
<sequence>MTGADPGPVRVLLADDHHLVRTGFRVILEVEPDIQVVGEAADGEQAVALTRATAPDVVLMDVEMPRMDGLTATREITGGLTGAAAPAVLILTTFDRDDYLFAALRAGASGFLLKNGTPEALVDAVRVLARGDGLLAPEPTRRVIATFARSGGPPVGAGTGAKLADLTPREREVLVLVARGASNAEIAATLTLGEATVKTHVSRMLAKLGLRDRVQAVIFAYEQGVIQPGG</sequence>
<dbReference type="GO" id="GO:0006355">
    <property type="term" value="P:regulation of DNA-templated transcription"/>
    <property type="evidence" value="ECO:0007669"/>
    <property type="project" value="InterPro"/>
</dbReference>
<dbReference type="GO" id="GO:0000160">
    <property type="term" value="P:phosphorelay signal transduction system"/>
    <property type="evidence" value="ECO:0007669"/>
    <property type="project" value="InterPro"/>
</dbReference>
<feature type="domain" description="Response regulatory" evidence="7">
    <location>
        <begin position="10"/>
        <end position="129"/>
    </location>
</feature>
<evidence type="ECO:0000313" key="9">
    <source>
        <dbReference type="Proteomes" id="UP000070620"/>
    </source>
</evidence>
<dbReference type="PROSITE" id="PS00622">
    <property type="entry name" value="HTH_LUXR_1"/>
    <property type="match status" value="1"/>
</dbReference>
<evidence type="ECO:0000256" key="4">
    <source>
        <dbReference type="ARBA" id="ARBA00023163"/>
    </source>
</evidence>
<organism evidence="8 9">
    <name type="scientific">Micromonospora rosaria</name>
    <dbReference type="NCBI Taxonomy" id="47874"/>
    <lineage>
        <taxon>Bacteria</taxon>
        <taxon>Bacillati</taxon>
        <taxon>Actinomycetota</taxon>
        <taxon>Actinomycetes</taxon>
        <taxon>Micromonosporales</taxon>
        <taxon>Micromonosporaceae</taxon>
        <taxon>Micromonospora</taxon>
    </lineage>
</organism>
<dbReference type="GO" id="GO:0003677">
    <property type="term" value="F:DNA binding"/>
    <property type="evidence" value="ECO:0007669"/>
    <property type="project" value="UniProtKB-KW"/>
</dbReference>
<dbReference type="CDD" id="cd06170">
    <property type="entry name" value="LuxR_C_like"/>
    <property type="match status" value="1"/>
</dbReference>
<dbReference type="Gene3D" id="3.40.50.2300">
    <property type="match status" value="1"/>
</dbReference>
<protein>
    <submittedName>
        <fullName evidence="8">LuxR family transcriptional regulator</fullName>
    </submittedName>
</protein>
<evidence type="ECO:0000256" key="2">
    <source>
        <dbReference type="ARBA" id="ARBA00023015"/>
    </source>
</evidence>
<evidence type="ECO:0000259" key="7">
    <source>
        <dbReference type="PROSITE" id="PS50110"/>
    </source>
</evidence>
<dbReference type="EMBL" id="LRQV01000040">
    <property type="protein sequence ID" value="KXK61464.1"/>
    <property type="molecule type" value="Genomic_DNA"/>
</dbReference>
<dbReference type="InterPro" id="IPR000792">
    <property type="entry name" value="Tscrpt_reg_LuxR_C"/>
</dbReference>
<gene>
    <name evidence="8" type="ORF">AWW66_13260</name>
</gene>
<dbReference type="PANTHER" id="PTHR43214">
    <property type="entry name" value="TWO-COMPONENT RESPONSE REGULATOR"/>
    <property type="match status" value="1"/>
</dbReference>
<dbReference type="Proteomes" id="UP000070620">
    <property type="component" value="Unassembled WGS sequence"/>
</dbReference>
<accession>A0A136PT12</accession>
<feature type="modified residue" description="4-aspartylphosphate" evidence="5">
    <location>
        <position position="61"/>
    </location>
</feature>
<feature type="domain" description="HTH luxR-type" evidence="6">
    <location>
        <begin position="159"/>
        <end position="224"/>
    </location>
</feature>
<evidence type="ECO:0000313" key="8">
    <source>
        <dbReference type="EMBL" id="KXK61464.1"/>
    </source>
</evidence>
<dbReference type="PROSITE" id="PS50110">
    <property type="entry name" value="RESPONSE_REGULATORY"/>
    <property type="match status" value="1"/>
</dbReference>
<dbReference type="SMART" id="SM00421">
    <property type="entry name" value="HTH_LUXR"/>
    <property type="match status" value="1"/>
</dbReference>
<evidence type="ECO:0000259" key="6">
    <source>
        <dbReference type="PROSITE" id="PS50043"/>
    </source>
</evidence>
<proteinExistence type="predicted"/>
<dbReference type="Pfam" id="PF00072">
    <property type="entry name" value="Response_reg"/>
    <property type="match status" value="1"/>
</dbReference>
<name>A0A136PT12_9ACTN</name>
<evidence type="ECO:0000256" key="3">
    <source>
        <dbReference type="ARBA" id="ARBA00023125"/>
    </source>
</evidence>
<keyword evidence="2" id="KW-0805">Transcription regulation</keyword>
<dbReference type="PROSITE" id="PS50043">
    <property type="entry name" value="HTH_LUXR_2"/>
    <property type="match status" value="1"/>
</dbReference>
<dbReference type="AlphaFoldDB" id="A0A136PT12"/>
<evidence type="ECO:0000256" key="1">
    <source>
        <dbReference type="ARBA" id="ARBA00022553"/>
    </source>
</evidence>
<keyword evidence="9" id="KW-1185">Reference proteome</keyword>
<dbReference type="Pfam" id="PF00196">
    <property type="entry name" value="GerE"/>
    <property type="match status" value="1"/>
</dbReference>
<dbReference type="RefSeq" id="WP_067364976.1">
    <property type="nucleotide sequence ID" value="NZ_JBIUBN010000004.1"/>
</dbReference>
<comment type="caution">
    <text evidence="8">The sequence shown here is derived from an EMBL/GenBank/DDBJ whole genome shotgun (WGS) entry which is preliminary data.</text>
</comment>
<dbReference type="InterPro" id="IPR058245">
    <property type="entry name" value="NreC/VraR/RcsB-like_REC"/>
</dbReference>
<dbReference type="SUPFAM" id="SSF52172">
    <property type="entry name" value="CheY-like"/>
    <property type="match status" value="1"/>
</dbReference>
<dbReference type="InterPro" id="IPR016032">
    <property type="entry name" value="Sig_transdc_resp-reg_C-effctor"/>
</dbReference>
<dbReference type="SUPFAM" id="SSF46894">
    <property type="entry name" value="C-terminal effector domain of the bipartite response regulators"/>
    <property type="match status" value="1"/>
</dbReference>
<dbReference type="PRINTS" id="PR00038">
    <property type="entry name" value="HTHLUXR"/>
</dbReference>
<keyword evidence="1 5" id="KW-0597">Phosphoprotein</keyword>
<dbReference type="InterPro" id="IPR039420">
    <property type="entry name" value="WalR-like"/>
</dbReference>
<evidence type="ECO:0000256" key="5">
    <source>
        <dbReference type="PROSITE-ProRule" id="PRU00169"/>
    </source>
</evidence>
<keyword evidence="3" id="KW-0238">DNA-binding</keyword>
<dbReference type="PANTHER" id="PTHR43214:SF24">
    <property type="entry name" value="TRANSCRIPTIONAL REGULATORY PROTEIN NARL-RELATED"/>
    <property type="match status" value="1"/>
</dbReference>
<dbReference type="InterPro" id="IPR011006">
    <property type="entry name" value="CheY-like_superfamily"/>
</dbReference>